<protein>
    <submittedName>
        <fullName evidence="1">Uncharacterized protein</fullName>
    </submittedName>
</protein>
<reference evidence="1" key="1">
    <citation type="submission" date="2021-02" db="EMBL/GenBank/DDBJ databases">
        <title>Comparative genomics reveals that relaxation of natural selection precedes convergent phenotypic evolution of cavefish.</title>
        <authorList>
            <person name="Peng Z."/>
        </authorList>
    </citation>
    <scope>NUCLEOTIDE SEQUENCE</scope>
    <source>
        <tissue evidence="1">Muscle</tissue>
    </source>
</reference>
<gene>
    <name evidence="1" type="ORF">IRJ41_022460</name>
</gene>
<dbReference type="EMBL" id="JAFHDT010000003">
    <property type="protein sequence ID" value="KAI7812182.1"/>
    <property type="molecule type" value="Genomic_DNA"/>
</dbReference>
<proteinExistence type="predicted"/>
<sequence>MPKITCKLNIKRNFYKDCNGCSIFPLCIGEDGARIYVNEHIERHLNNLRLKCRNLGRVDTKEADSADPTRFLSGKKAPSNFITQRSVCGTQRRIHAVQTAPVMRSHAGTETKTQCRFTLSSVLVFPTAHGH</sequence>
<dbReference type="AlphaFoldDB" id="A0A9W7X129"/>
<dbReference type="Proteomes" id="UP001059041">
    <property type="component" value="Linkage Group LG3"/>
</dbReference>
<accession>A0A9W7X129</accession>
<evidence type="ECO:0000313" key="1">
    <source>
        <dbReference type="EMBL" id="KAI7812182.1"/>
    </source>
</evidence>
<evidence type="ECO:0000313" key="2">
    <source>
        <dbReference type="Proteomes" id="UP001059041"/>
    </source>
</evidence>
<comment type="caution">
    <text evidence="1">The sequence shown here is derived from an EMBL/GenBank/DDBJ whole genome shotgun (WGS) entry which is preliminary data.</text>
</comment>
<name>A0A9W7X129_TRIRA</name>
<keyword evidence="2" id="KW-1185">Reference proteome</keyword>
<organism evidence="1 2">
    <name type="scientific">Triplophysa rosa</name>
    <name type="common">Cave loach</name>
    <dbReference type="NCBI Taxonomy" id="992332"/>
    <lineage>
        <taxon>Eukaryota</taxon>
        <taxon>Metazoa</taxon>
        <taxon>Chordata</taxon>
        <taxon>Craniata</taxon>
        <taxon>Vertebrata</taxon>
        <taxon>Euteleostomi</taxon>
        <taxon>Actinopterygii</taxon>
        <taxon>Neopterygii</taxon>
        <taxon>Teleostei</taxon>
        <taxon>Ostariophysi</taxon>
        <taxon>Cypriniformes</taxon>
        <taxon>Nemacheilidae</taxon>
        <taxon>Triplophysa</taxon>
    </lineage>
</organism>